<organism evidence="2 3">
    <name type="scientific">Blyttiomyces helicus</name>
    <dbReference type="NCBI Taxonomy" id="388810"/>
    <lineage>
        <taxon>Eukaryota</taxon>
        <taxon>Fungi</taxon>
        <taxon>Fungi incertae sedis</taxon>
        <taxon>Chytridiomycota</taxon>
        <taxon>Chytridiomycota incertae sedis</taxon>
        <taxon>Chytridiomycetes</taxon>
        <taxon>Chytridiomycetes incertae sedis</taxon>
        <taxon>Blyttiomyces</taxon>
    </lineage>
</organism>
<dbReference type="PANTHER" id="PTHR31881">
    <property type="match status" value="1"/>
</dbReference>
<proteinExistence type="predicted"/>
<evidence type="ECO:0000256" key="1">
    <source>
        <dbReference type="SAM" id="Phobius"/>
    </source>
</evidence>
<accession>A0A4V1IR35</accession>
<dbReference type="Proteomes" id="UP000269721">
    <property type="component" value="Unassembled WGS sequence"/>
</dbReference>
<protein>
    <recommendedName>
        <fullName evidence="4">DUF599 domain-containing protein</fullName>
    </recommendedName>
</protein>
<dbReference type="AlphaFoldDB" id="A0A4V1IR35"/>
<keyword evidence="1" id="KW-0812">Transmembrane</keyword>
<feature type="transmembrane region" description="Helical" evidence="1">
    <location>
        <begin position="161"/>
        <end position="184"/>
    </location>
</feature>
<sequence length="186" mass="21082">RRIWTAAIMYRKNEILAVQTLRNMVMGASLMASTAMLILFGFVGFMATIASHVQEALVSAQPANMNWTFHFVLDDYFGSKAVIFILFIYSFFCFTQSIRFYNHAAMVVNVNVTDSELRTLPPDALPSFNTLSPTKVSDILNRGALFYTLGMRGYYLSFPALVWLWGPYPLLVASVMLAIVLRFIDY</sequence>
<dbReference type="InterPro" id="IPR006747">
    <property type="entry name" value="DUF599"/>
</dbReference>
<keyword evidence="1" id="KW-0472">Membrane</keyword>
<keyword evidence="3" id="KW-1185">Reference proteome</keyword>
<reference evidence="3" key="1">
    <citation type="journal article" date="2018" name="Nat. Microbiol.">
        <title>Leveraging single-cell genomics to expand the fungal tree of life.</title>
        <authorList>
            <person name="Ahrendt S.R."/>
            <person name="Quandt C.A."/>
            <person name="Ciobanu D."/>
            <person name="Clum A."/>
            <person name="Salamov A."/>
            <person name="Andreopoulos B."/>
            <person name="Cheng J.F."/>
            <person name="Woyke T."/>
            <person name="Pelin A."/>
            <person name="Henrissat B."/>
            <person name="Reynolds N.K."/>
            <person name="Benny G.L."/>
            <person name="Smith M.E."/>
            <person name="James T.Y."/>
            <person name="Grigoriev I.V."/>
        </authorList>
    </citation>
    <scope>NUCLEOTIDE SEQUENCE [LARGE SCALE GENOMIC DNA]</scope>
</reference>
<feature type="non-terminal residue" evidence="2">
    <location>
        <position position="1"/>
    </location>
</feature>
<feature type="transmembrane region" description="Helical" evidence="1">
    <location>
        <begin position="76"/>
        <end position="94"/>
    </location>
</feature>
<dbReference type="OrthoDB" id="761598at2759"/>
<dbReference type="EMBL" id="KZ996554">
    <property type="protein sequence ID" value="RKO88677.1"/>
    <property type="molecule type" value="Genomic_DNA"/>
</dbReference>
<gene>
    <name evidence="2" type="ORF">BDK51DRAFT_13784</name>
</gene>
<evidence type="ECO:0000313" key="3">
    <source>
        <dbReference type="Proteomes" id="UP000269721"/>
    </source>
</evidence>
<dbReference type="PANTHER" id="PTHR31881:SF6">
    <property type="entry name" value="OS09G0494600 PROTEIN"/>
    <property type="match status" value="1"/>
</dbReference>
<evidence type="ECO:0000313" key="2">
    <source>
        <dbReference type="EMBL" id="RKO88677.1"/>
    </source>
</evidence>
<dbReference type="Pfam" id="PF04654">
    <property type="entry name" value="DUF599"/>
    <property type="match status" value="1"/>
</dbReference>
<keyword evidence="1" id="KW-1133">Transmembrane helix</keyword>
<feature type="non-terminal residue" evidence="2">
    <location>
        <position position="186"/>
    </location>
</feature>
<name>A0A4V1IR35_9FUNG</name>
<evidence type="ECO:0008006" key="4">
    <source>
        <dbReference type="Google" id="ProtNLM"/>
    </source>
</evidence>